<gene>
    <name evidence="1" type="ORF">CRG98_005069</name>
</gene>
<sequence length="140" mass="16187">MERGKTMKEQELFRISMRGHREANWPSKRRARSPRNVCKTLSRCGQEAEQGVPYQNDMKIRLGLVNVNNILVFENYMMHKNTEIGAQADSMDCCRSLVEGLHGSITRCMVRCYRDRAIYGWGLPTQGCEFLKIERRSLAA</sequence>
<name>A0A2I0L1D6_PUNGR</name>
<evidence type="ECO:0000313" key="1">
    <source>
        <dbReference type="EMBL" id="PKI74527.1"/>
    </source>
</evidence>
<reference evidence="1 2" key="1">
    <citation type="submission" date="2017-11" db="EMBL/GenBank/DDBJ databases">
        <title>De-novo sequencing of pomegranate (Punica granatum L.) genome.</title>
        <authorList>
            <person name="Akparov Z."/>
            <person name="Amiraslanov A."/>
            <person name="Hajiyeva S."/>
            <person name="Abbasov M."/>
            <person name="Kaur K."/>
            <person name="Hamwieh A."/>
            <person name="Solovyev V."/>
            <person name="Salamov A."/>
            <person name="Braich B."/>
            <person name="Kosarev P."/>
            <person name="Mahmoud A."/>
            <person name="Hajiyev E."/>
            <person name="Babayeva S."/>
            <person name="Izzatullayeva V."/>
            <person name="Mammadov A."/>
            <person name="Mammadov A."/>
            <person name="Sharifova S."/>
            <person name="Ojaghi J."/>
            <person name="Eynullazada K."/>
            <person name="Bayramov B."/>
            <person name="Abdulazimova A."/>
            <person name="Shahmuradov I."/>
        </authorList>
    </citation>
    <scope>NUCLEOTIDE SEQUENCE [LARGE SCALE GENOMIC DNA]</scope>
    <source>
        <strain evidence="2">cv. AG2017</strain>
        <tissue evidence="1">Leaf</tissue>
    </source>
</reference>
<dbReference type="AlphaFoldDB" id="A0A2I0L1D6"/>
<dbReference type="EMBL" id="PGOL01000198">
    <property type="protein sequence ID" value="PKI74527.1"/>
    <property type="molecule type" value="Genomic_DNA"/>
</dbReference>
<keyword evidence="2" id="KW-1185">Reference proteome</keyword>
<organism evidence="1 2">
    <name type="scientific">Punica granatum</name>
    <name type="common">Pomegranate</name>
    <dbReference type="NCBI Taxonomy" id="22663"/>
    <lineage>
        <taxon>Eukaryota</taxon>
        <taxon>Viridiplantae</taxon>
        <taxon>Streptophyta</taxon>
        <taxon>Embryophyta</taxon>
        <taxon>Tracheophyta</taxon>
        <taxon>Spermatophyta</taxon>
        <taxon>Magnoliopsida</taxon>
        <taxon>eudicotyledons</taxon>
        <taxon>Gunneridae</taxon>
        <taxon>Pentapetalae</taxon>
        <taxon>rosids</taxon>
        <taxon>malvids</taxon>
        <taxon>Myrtales</taxon>
        <taxon>Lythraceae</taxon>
        <taxon>Punica</taxon>
    </lineage>
</organism>
<comment type="caution">
    <text evidence="1">The sequence shown here is derived from an EMBL/GenBank/DDBJ whole genome shotgun (WGS) entry which is preliminary data.</text>
</comment>
<evidence type="ECO:0000313" key="2">
    <source>
        <dbReference type="Proteomes" id="UP000233551"/>
    </source>
</evidence>
<accession>A0A2I0L1D6</accession>
<protein>
    <submittedName>
        <fullName evidence="1">Uncharacterized protein</fullName>
    </submittedName>
</protein>
<proteinExistence type="predicted"/>
<dbReference type="Proteomes" id="UP000233551">
    <property type="component" value="Unassembled WGS sequence"/>
</dbReference>